<accession>B0PGX5</accession>
<dbReference type="EMBL" id="ABGD02000030">
    <property type="protein sequence ID" value="EDS09223.1"/>
    <property type="molecule type" value="Genomic_DNA"/>
</dbReference>
<dbReference type="AlphaFoldDB" id="B0PGX5"/>
<reference evidence="1" key="2">
    <citation type="submission" date="2013-09" db="EMBL/GenBank/DDBJ databases">
        <title>Draft genome sequence of Anaerotruncus colihominis(DSM 17241).</title>
        <authorList>
            <person name="Sudarsanam P."/>
            <person name="Ley R."/>
            <person name="Guruge J."/>
            <person name="Turnbaugh P.J."/>
            <person name="Mahowald M."/>
            <person name="Liep D."/>
            <person name="Gordon J."/>
        </authorList>
    </citation>
    <scope>NUCLEOTIDE SEQUENCE</scope>
    <source>
        <strain evidence="1">DSM 17241</strain>
    </source>
</reference>
<name>B0PGX5_9FIRM</name>
<sequence length="52" mass="6033">MFSNRPKSLCAGRRRFLFDMKKSLEHKLAPGPCLVAEMKGFEPLRRFPDLLP</sequence>
<keyword evidence="2" id="KW-1185">Reference proteome</keyword>
<comment type="caution">
    <text evidence="1">The sequence shown here is derived from an EMBL/GenBank/DDBJ whole genome shotgun (WGS) entry which is preliminary data.</text>
</comment>
<protein>
    <submittedName>
        <fullName evidence="1">Uncharacterized protein</fullName>
    </submittedName>
</protein>
<evidence type="ECO:0000313" key="2">
    <source>
        <dbReference type="Proteomes" id="UP000003803"/>
    </source>
</evidence>
<proteinExistence type="predicted"/>
<gene>
    <name evidence="1" type="ORF">ANACOL_03994</name>
</gene>
<reference evidence="1" key="1">
    <citation type="submission" date="2007-11" db="EMBL/GenBank/DDBJ databases">
        <authorList>
            <person name="Fulton L."/>
            <person name="Clifton S."/>
            <person name="Fulton B."/>
            <person name="Xu J."/>
            <person name="Minx P."/>
            <person name="Pepin K.H."/>
            <person name="Johnson M."/>
            <person name="Thiruvilangam P."/>
            <person name="Bhonagiri V."/>
            <person name="Nash W.E."/>
            <person name="Mardis E.R."/>
            <person name="Wilson R.K."/>
        </authorList>
    </citation>
    <scope>NUCLEOTIDE SEQUENCE [LARGE SCALE GENOMIC DNA]</scope>
    <source>
        <strain evidence="1">DSM 17241</strain>
    </source>
</reference>
<evidence type="ECO:0000313" key="1">
    <source>
        <dbReference type="EMBL" id="EDS09223.1"/>
    </source>
</evidence>
<dbReference type="Proteomes" id="UP000003803">
    <property type="component" value="Unassembled WGS sequence"/>
</dbReference>
<dbReference type="HOGENOM" id="CLU_3076130_0_0_9"/>
<organism evidence="1 2">
    <name type="scientific">Anaerotruncus colihominis DSM 17241</name>
    <dbReference type="NCBI Taxonomy" id="445972"/>
    <lineage>
        <taxon>Bacteria</taxon>
        <taxon>Bacillati</taxon>
        <taxon>Bacillota</taxon>
        <taxon>Clostridia</taxon>
        <taxon>Eubacteriales</taxon>
        <taxon>Oscillospiraceae</taxon>
        <taxon>Anaerotruncus</taxon>
    </lineage>
</organism>